<evidence type="ECO:0000313" key="1">
    <source>
        <dbReference type="EMBL" id="RJS45673.1"/>
    </source>
</evidence>
<dbReference type="InterPro" id="IPR010696">
    <property type="entry name" value="DUF1272"/>
</dbReference>
<dbReference type="Pfam" id="PF06906">
    <property type="entry name" value="DUF1272"/>
    <property type="match status" value="1"/>
</dbReference>
<dbReference type="OrthoDB" id="9808883at2"/>
<proteinExistence type="predicted"/>
<dbReference type="RefSeq" id="WP_120059573.1">
    <property type="nucleotide sequence ID" value="NZ_QYRP01000002.1"/>
</dbReference>
<protein>
    <submittedName>
        <fullName evidence="1">DUF1272 domain-containing protein</fullName>
    </submittedName>
</protein>
<comment type="caution">
    <text evidence="1">The sequence shown here is derived from an EMBL/GenBank/DDBJ whole genome shotgun (WGS) entry which is preliminary data.</text>
</comment>
<organism evidence="1 2">
    <name type="scientific">Nocardioides cavernaquae</name>
    <dbReference type="NCBI Taxonomy" id="2321396"/>
    <lineage>
        <taxon>Bacteria</taxon>
        <taxon>Bacillati</taxon>
        <taxon>Actinomycetota</taxon>
        <taxon>Actinomycetes</taxon>
        <taxon>Propionibacteriales</taxon>
        <taxon>Nocardioidaceae</taxon>
        <taxon>Nocardioides</taxon>
    </lineage>
</organism>
<gene>
    <name evidence="1" type="ORF">D4739_05195</name>
</gene>
<reference evidence="2" key="1">
    <citation type="submission" date="2018-09" db="EMBL/GenBank/DDBJ databases">
        <authorList>
            <person name="Zhu H."/>
        </authorList>
    </citation>
    <scope>NUCLEOTIDE SEQUENCE [LARGE SCALE GENOMIC DNA]</scope>
    <source>
        <strain evidence="2">K1W22B-1</strain>
    </source>
</reference>
<dbReference type="AlphaFoldDB" id="A0A3A5H4N5"/>
<dbReference type="Proteomes" id="UP000276542">
    <property type="component" value="Unassembled WGS sequence"/>
</dbReference>
<dbReference type="EMBL" id="QYRP01000002">
    <property type="protein sequence ID" value="RJS45673.1"/>
    <property type="molecule type" value="Genomic_DNA"/>
</dbReference>
<accession>A0A3A5H4N5</accession>
<keyword evidence="2" id="KW-1185">Reference proteome</keyword>
<sequence>MLSMKSKCELCGTGLDYAAEAWICSYECTYCPACHATLESCPNCAGELVVRPRRSTGLREIAKRAPARVVRRVKRARS</sequence>
<name>A0A3A5H4N5_9ACTN</name>
<evidence type="ECO:0000313" key="2">
    <source>
        <dbReference type="Proteomes" id="UP000276542"/>
    </source>
</evidence>